<comment type="caution">
    <text evidence="2">The sequence shown here is derived from an EMBL/GenBank/DDBJ whole genome shotgun (WGS) entry which is preliminary data.</text>
</comment>
<accession>A0ABS1E3T7</accession>
<feature type="non-terminal residue" evidence="2">
    <location>
        <position position="132"/>
    </location>
</feature>
<name>A0ABS1E3T7_9GAMM</name>
<dbReference type="Proteomes" id="UP000738126">
    <property type="component" value="Unassembled WGS sequence"/>
</dbReference>
<dbReference type="InterPro" id="IPR036929">
    <property type="entry name" value="DsbDN_sf"/>
</dbReference>
<evidence type="ECO:0000259" key="1">
    <source>
        <dbReference type="Pfam" id="PF11412"/>
    </source>
</evidence>
<dbReference type="SUPFAM" id="SSF74863">
    <property type="entry name" value="Thiol:disulfide interchange protein DsbD, N-terminal domain (DsbD-alpha)"/>
    <property type="match status" value="1"/>
</dbReference>
<dbReference type="EMBL" id="NRSH01000005">
    <property type="protein sequence ID" value="MBK1725638.1"/>
    <property type="molecule type" value="Genomic_DNA"/>
</dbReference>
<dbReference type="Pfam" id="PF11412">
    <property type="entry name" value="DsbD_N"/>
    <property type="match status" value="1"/>
</dbReference>
<organism evidence="2 3">
    <name type="scientific">Halorhodospira neutriphila</name>
    <dbReference type="NCBI Taxonomy" id="168379"/>
    <lineage>
        <taxon>Bacteria</taxon>
        <taxon>Pseudomonadati</taxon>
        <taxon>Pseudomonadota</taxon>
        <taxon>Gammaproteobacteria</taxon>
        <taxon>Chromatiales</taxon>
        <taxon>Ectothiorhodospiraceae</taxon>
        <taxon>Halorhodospira</taxon>
    </lineage>
</organism>
<feature type="domain" description="Thiol:disulfide interchange protein DsbD N-terminal" evidence="1">
    <location>
        <begin position="14"/>
        <end position="120"/>
    </location>
</feature>
<protein>
    <recommendedName>
        <fullName evidence="1">Thiol:disulfide interchange protein DsbD N-terminal domain-containing protein</fullName>
    </recommendedName>
</protein>
<keyword evidence="3" id="KW-1185">Reference proteome</keyword>
<dbReference type="InterPro" id="IPR028250">
    <property type="entry name" value="DsbDN"/>
</dbReference>
<proteinExistence type="predicted"/>
<reference evidence="2 3" key="1">
    <citation type="journal article" date="2020" name="Microorganisms">
        <title>Osmotic Adaptation and Compatible Solute Biosynthesis of Phototrophic Bacteria as Revealed from Genome Analyses.</title>
        <authorList>
            <person name="Imhoff J.F."/>
            <person name="Rahn T."/>
            <person name="Kunzel S."/>
            <person name="Keller A."/>
            <person name="Neulinger S.C."/>
        </authorList>
    </citation>
    <scope>NUCLEOTIDE SEQUENCE [LARGE SCALE GENOMIC DNA]</scope>
    <source>
        <strain evidence="2 3">DSM 15116</strain>
    </source>
</reference>
<sequence length="132" mass="14394">MLLGAVGAAAQQADPRALFPLAAERAGERQLVARWEIPEDHYLYRGKLDFQLVGTDNAIAEVTLPSGTPYEDEFLGRVEVYRDTLQVHIEAERPLGEGVRLRAQFQGCNEAQGVCYPPTSVEAGLGARGRVA</sequence>
<dbReference type="Gene3D" id="2.60.40.1250">
    <property type="entry name" value="Thiol:disulfide interchange protein DsbD, N-terminal domain"/>
    <property type="match status" value="1"/>
</dbReference>
<dbReference type="PANTHER" id="PTHR32234">
    <property type="entry name" value="THIOL:DISULFIDE INTERCHANGE PROTEIN DSBD"/>
    <property type="match status" value="1"/>
</dbReference>
<evidence type="ECO:0000313" key="2">
    <source>
        <dbReference type="EMBL" id="MBK1725638.1"/>
    </source>
</evidence>
<dbReference type="PANTHER" id="PTHR32234:SF0">
    <property type="entry name" value="THIOL:DISULFIDE INTERCHANGE PROTEIN DSBD"/>
    <property type="match status" value="1"/>
</dbReference>
<gene>
    <name evidence="2" type="ORF">CKO13_01060</name>
</gene>
<evidence type="ECO:0000313" key="3">
    <source>
        <dbReference type="Proteomes" id="UP000738126"/>
    </source>
</evidence>